<comment type="caution">
    <text evidence="1">The sequence shown here is derived from an EMBL/GenBank/DDBJ whole genome shotgun (WGS) entry which is preliminary data.</text>
</comment>
<name>A0ABT4VUI9_9HYPH</name>
<dbReference type="EMBL" id="JAPJZH010000021">
    <property type="protein sequence ID" value="MDA4848289.1"/>
    <property type="molecule type" value="Genomic_DNA"/>
</dbReference>
<evidence type="ECO:0000313" key="1">
    <source>
        <dbReference type="EMBL" id="MDA4848289.1"/>
    </source>
</evidence>
<reference evidence="1" key="1">
    <citation type="submission" date="2022-11" db="EMBL/GenBank/DDBJ databases">
        <title>Hoeflea poritis sp. nov., isolated from scleractinian coral Porites lutea.</title>
        <authorList>
            <person name="Zhang G."/>
            <person name="Wei Q."/>
            <person name="Cai L."/>
        </authorList>
    </citation>
    <scope>NUCLEOTIDE SEQUENCE</scope>
    <source>
        <strain evidence="1">E7-10</strain>
    </source>
</reference>
<protein>
    <submittedName>
        <fullName evidence="1">Uncharacterized protein</fullName>
    </submittedName>
</protein>
<dbReference type="Proteomes" id="UP001148313">
    <property type="component" value="Unassembled WGS sequence"/>
</dbReference>
<proteinExistence type="predicted"/>
<keyword evidence="2" id="KW-1185">Reference proteome</keyword>
<sequence length="83" mass="9043">MVSVVAQTDDAGEPVILTAPRDMCCYYTLMKRMKRAGSCQSDCTFLPAQADISFVKPIAIYSMSETHPVAPPGSHKLLRPPIS</sequence>
<gene>
    <name evidence="1" type="ORF">OOZ53_23230</name>
</gene>
<organism evidence="1 2">
    <name type="scientific">Hoeflea poritis</name>
    <dbReference type="NCBI Taxonomy" id="2993659"/>
    <lineage>
        <taxon>Bacteria</taxon>
        <taxon>Pseudomonadati</taxon>
        <taxon>Pseudomonadota</taxon>
        <taxon>Alphaproteobacteria</taxon>
        <taxon>Hyphomicrobiales</taxon>
        <taxon>Rhizobiaceae</taxon>
        <taxon>Hoeflea</taxon>
    </lineage>
</organism>
<accession>A0ABT4VUI9</accession>
<evidence type="ECO:0000313" key="2">
    <source>
        <dbReference type="Proteomes" id="UP001148313"/>
    </source>
</evidence>
<dbReference type="RefSeq" id="WP_271092147.1">
    <property type="nucleotide sequence ID" value="NZ_JAPJZH010000021.1"/>
</dbReference>